<evidence type="ECO:0000256" key="5">
    <source>
        <dbReference type="ARBA" id="ARBA00022692"/>
    </source>
</evidence>
<protein>
    <submittedName>
        <fullName evidence="12">Putative glucose transporter/membrane transporter D2</fullName>
    </submittedName>
</protein>
<evidence type="ECO:0000256" key="4">
    <source>
        <dbReference type="ARBA" id="ARBA00022597"/>
    </source>
</evidence>
<dbReference type="EMBL" id="LGTL01000019">
    <property type="protein sequence ID" value="KPA76815.1"/>
    <property type="molecule type" value="Genomic_DNA"/>
</dbReference>
<feature type="transmembrane region" description="Helical" evidence="10">
    <location>
        <begin position="174"/>
        <end position="193"/>
    </location>
</feature>
<keyword evidence="5 10" id="KW-0812">Transmembrane</keyword>
<evidence type="ECO:0000313" key="13">
    <source>
        <dbReference type="Proteomes" id="UP000037923"/>
    </source>
</evidence>
<feature type="transmembrane region" description="Helical" evidence="10">
    <location>
        <begin position="265"/>
        <end position="291"/>
    </location>
</feature>
<dbReference type="PRINTS" id="PR00171">
    <property type="entry name" value="SUGRTRNSPORT"/>
</dbReference>
<evidence type="ECO:0000256" key="1">
    <source>
        <dbReference type="ARBA" id="ARBA00004141"/>
    </source>
</evidence>
<keyword evidence="4 12" id="KW-0762">Sugar transport</keyword>
<feature type="transmembrane region" description="Helical" evidence="10">
    <location>
        <begin position="359"/>
        <end position="380"/>
    </location>
</feature>
<dbReference type="Pfam" id="PF00083">
    <property type="entry name" value="Sugar_tr"/>
    <property type="match status" value="1"/>
</dbReference>
<sequence>MALNTNGAAPEKLEVESGTSHGEPNEVYVSKEAPLEVRLTADTHEEPVDGARLFSLSTLKIALPNILIPALYGYHIGYVGPYATMYSYATNCQLYGAQTSCETLSGAKCKWMDATTVNATSTLGMVCGWEAPRTTCFLSYDDEGSCGADHDCVWSYSASTCGNKVGYTSIQSGLFASSLIIGGLFGSLLGGYLTKWLDYRKSFLLIGVIAVVGSILAHVATGIFQFWLLFVSRIIVGFSIGWQSITAPHYVNRFSPISLRKTLGTLFQVSGAFGTFIGAILGICLGNTIAYDAERDAKVMGRLQGFVAFPTLLSVLVMFLPLLTKDGYSLVPEDKYEDAAEGASSGARMNTKKYPFSMMVKPVVVGMVMGCTMQLTGITANMNFAPTIMSNLGLDALVGNIIVMAWNCVTAFGVIPLSKKFSMRTLFLFFAALGSLCCLFLSGIPVYPGVTKVKLAKEVLAIIGIALFIASYEMGIGPCFYVLALDVFPESFRPIGSSITTGVMFAVTVVLNICYPIATEGISGGPSGNQDKGQAVAFMFFGCIGIVTVVFEYFFLHPWEDPVDSVPSEE</sequence>
<evidence type="ECO:0000256" key="2">
    <source>
        <dbReference type="ARBA" id="ARBA00010992"/>
    </source>
</evidence>
<dbReference type="InterPro" id="IPR036259">
    <property type="entry name" value="MFS_trans_sf"/>
</dbReference>
<dbReference type="SUPFAM" id="SSF103473">
    <property type="entry name" value="MFS general substrate transporter"/>
    <property type="match status" value="1"/>
</dbReference>
<dbReference type="NCBIfam" id="TIGR00879">
    <property type="entry name" value="SP"/>
    <property type="match status" value="1"/>
</dbReference>
<comment type="similarity">
    <text evidence="2 8">Belongs to the major facilitator superfamily. Sugar transporter (TC 2.A.1.1) family.</text>
</comment>
<feature type="transmembrane region" description="Helical" evidence="10">
    <location>
        <begin position="303"/>
        <end position="323"/>
    </location>
</feature>
<organism evidence="12 13">
    <name type="scientific">Leptomonas pyrrhocoris</name>
    <name type="common">Firebug parasite</name>
    <dbReference type="NCBI Taxonomy" id="157538"/>
    <lineage>
        <taxon>Eukaryota</taxon>
        <taxon>Discoba</taxon>
        <taxon>Euglenozoa</taxon>
        <taxon>Kinetoplastea</taxon>
        <taxon>Metakinetoplastina</taxon>
        <taxon>Trypanosomatida</taxon>
        <taxon>Trypanosomatidae</taxon>
        <taxon>Leishmaniinae</taxon>
        <taxon>Leptomonas</taxon>
    </lineage>
</organism>
<feature type="transmembrane region" description="Helical" evidence="10">
    <location>
        <begin position="536"/>
        <end position="556"/>
    </location>
</feature>
<dbReference type="RefSeq" id="XP_015655254.1">
    <property type="nucleotide sequence ID" value="XM_015806332.1"/>
</dbReference>
<dbReference type="GeneID" id="26907904"/>
<feature type="domain" description="Major facilitator superfamily (MFS) profile" evidence="11">
    <location>
        <begin position="116"/>
        <end position="560"/>
    </location>
</feature>
<evidence type="ECO:0000256" key="9">
    <source>
        <dbReference type="SAM" id="MobiDB-lite"/>
    </source>
</evidence>
<dbReference type="InterPro" id="IPR005828">
    <property type="entry name" value="MFS_sugar_transport-like"/>
</dbReference>
<evidence type="ECO:0000256" key="3">
    <source>
        <dbReference type="ARBA" id="ARBA00022448"/>
    </source>
</evidence>
<feature type="transmembrane region" description="Helical" evidence="10">
    <location>
        <begin position="495"/>
        <end position="515"/>
    </location>
</feature>
<accession>A0A0M9FVB7</accession>
<dbReference type="PANTHER" id="PTHR23503:SF8">
    <property type="entry name" value="FACILITATED GLUCOSE TRANSPORTER PROTEIN 1"/>
    <property type="match status" value="1"/>
</dbReference>
<name>A0A0M9FVB7_LEPPY</name>
<dbReference type="InterPro" id="IPR045263">
    <property type="entry name" value="GLUT"/>
</dbReference>
<dbReference type="Proteomes" id="UP000037923">
    <property type="component" value="Unassembled WGS sequence"/>
</dbReference>
<comment type="caution">
    <text evidence="12">The sequence shown here is derived from an EMBL/GenBank/DDBJ whole genome shotgun (WGS) entry which is preliminary data.</text>
</comment>
<feature type="transmembrane region" description="Helical" evidence="10">
    <location>
        <begin position="427"/>
        <end position="447"/>
    </location>
</feature>
<keyword evidence="13" id="KW-1185">Reference proteome</keyword>
<evidence type="ECO:0000256" key="7">
    <source>
        <dbReference type="ARBA" id="ARBA00023136"/>
    </source>
</evidence>
<evidence type="ECO:0000256" key="10">
    <source>
        <dbReference type="SAM" id="Phobius"/>
    </source>
</evidence>
<keyword evidence="6 10" id="KW-1133">Transmembrane helix</keyword>
<dbReference type="OrthoDB" id="4142200at2759"/>
<dbReference type="InterPro" id="IPR020846">
    <property type="entry name" value="MFS_dom"/>
</dbReference>
<evidence type="ECO:0000256" key="6">
    <source>
        <dbReference type="ARBA" id="ARBA00022989"/>
    </source>
</evidence>
<dbReference type="VEuPathDB" id="TriTrypDB:LpyrH10_19_1700"/>
<keyword evidence="7 10" id="KW-0472">Membrane</keyword>
<gene>
    <name evidence="12" type="ORF">ABB37_07619</name>
</gene>
<comment type="subcellular location">
    <subcellularLocation>
        <location evidence="1">Membrane</location>
        <topology evidence="1">Multi-pass membrane protein</topology>
    </subcellularLocation>
</comment>
<feature type="region of interest" description="Disordered" evidence="9">
    <location>
        <begin position="1"/>
        <end position="25"/>
    </location>
</feature>
<dbReference type="GO" id="GO:0015149">
    <property type="term" value="F:hexose transmembrane transporter activity"/>
    <property type="evidence" value="ECO:0007669"/>
    <property type="project" value="TreeGrafter"/>
</dbReference>
<dbReference type="GO" id="GO:0016020">
    <property type="term" value="C:membrane"/>
    <property type="evidence" value="ECO:0007669"/>
    <property type="project" value="UniProtKB-SubCell"/>
</dbReference>
<dbReference type="PANTHER" id="PTHR23503">
    <property type="entry name" value="SOLUTE CARRIER FAMILY 2"/>
    <property type="match status" value="1"/>
</dbReference>
<feature type="transmembrane region" description="Helical" evidence="10">
    <location>
        <begin position="392"/>
        <end position="415"/>
    </location>
</feature>
<reference evidence="12 13" key="1">
    <citation type="submission" date="2015-07" db="EMBL/GenBank/DDBJ databases">
        <title>High-quality genome of monoxenous trypanosomatid Leptomonas pyrrhocoris.</title>
        <authorList>
            <person name="Flegontov P."/>
            <person name="Butenko A."/>
            <person name="Firsov S."/>
            <person name="Vlcek C."/>
            <person name="Logacheva M.D."/>
            <person name="Field M."/>
            <person name="Filatov D."/>
            <person name="Flegontova O."/>
            <person name="Gerasimov E."/>
            <person name="Jackson A.P."/>
            <person name="Kelly S."/>
            <person name="Opperdoes F."/>
            <person name="O'Reilly A."/>
            <person name="Votypka J."/>
            <person name="Yurchenko V."/>
            <person name="Lukes J."/>
        </authorList>
    </citation>
    <scope>NUCLEOTIDE SEQUENCE [LARGE SCALE GENOMIC DNA]</scope>
    <source>
        <strain evidence="12">H10</strain>
    </source>
</reference>
<evidence type="ECO:0000313" key="12">
    <source>
        <dbReference type="EMBL" id="KPA76815.1"/>
    </source>
</evidence>
<feature type="transmembrane region" description="Helical" evidence="10">
    <location>
        <begin position="459"/>
        <end position="483"/>
    </location>
</feature>
<dbReference type="AlphaFoldDB" id="A0A0M9FVB7"/>
<keyword evidence="3 8" id="KW-0813">Transport</keyword>
<evidence type="ECO:0000259" key="11">
    <source>
        <dbReference type="PROSITE" id="PS50850"/>
    </source>
</evidence>
<dbReference type="OMA" id="IIMTYAE"/>
<proteinExistence type="inferred from homology"/>
<dbReference type="Gene3D" id="1.20.1250.20">
    <property type="entry name" value="MFS general substrate transporter like domains"/>
    <property type="match status" value="2"/>
</dbReference>
<dbReference type="PROSITE" id="PS50850">
    <property type="entry name" value="MFS"/>
    <property type="match status" value="1"/>
</dbReference>
<evidence type="ECO:0000256" key="8">
    <source>
        <dbReference type="RuleBase" id="RU003346"/>
    </source>
</evidence>
<dbReference type="InterPro" id="IPR003663">
    <property type="entry name" value="Sugar/inositol_transpt"/>
</dbReference>